<comment type="caution">
    <text evidence="13">The sequence shown here is derived from an EMBL/GenBank/DDBJ whole genome shotgun (WGS) entry which is preliminary data.</text>
</comment>
<dbReference type="GO" id="GO:0016020">
    <property type="term" value="C:membrane"/>
    <property type="evidence" value="ECO:0007669"/>
    <property type="project" value="UniProtKB-SubCell"/>
</dbReference>
<evidence type="ECO:0000256" key="4">
    <source>
        <dbReference type="ARBA" id="ARBA00022989"/>
    </source>
</evidence>
<gene>
    <name evidence="13" type="ORF">BCR39DRAFT_552932</name>
</gene>
<dbReference type="PROSITE" id="PS50216">
    <property type="entry name" value="DHHC"/>
    <property type="match status" value="1"/>
</dbReference>
<sequence length="462" mass="51822">MGSLAAQWPPSDARRTGNAEMIDFLNTAPPPSSVSVDPQTELDKSDSRCGAFRTIAIQYAPGQPDPWIQRKLAVFICFGLGVWSFYVVVGRVCTPMIQRRSSTGYSRGIGAGTLVIFVVLWLMFGWSYLKMIMTGPGFAKQHVPSTITPSLFSPPSVDLVPYSTFTQNPGDGVQPSHRHDIGSDALGPDPSEFAPVRNVVADLLQRTISNQPSSSATLPVRSQAEGKKRADWRTIERPVPQIEVGPRWCRFCKINKPDRTHHCRHCGTCILQFDHHCLWIGQCVGWANHKFFIIFNFWAMTFTLFLLIFLCVVTANASTVDGQVIGLLAVSALFALFTSMMLFTHIHLILTGRSTVESFKGRDQHEQESAILQREFGLIGHYSDKRKVLARWKEEWGGSQVDARWRFGSKVAMWRQEMGLSWAGWIFPIGRPLGDGLHFDSNPRFGPNGEWLKRKDWPKGVV</sequence>
<keyword evidence="4 11" id="KW-1133">Transmembrane helix</keyword>
<evidence type="ECO:0000256" key="9">
    <source>
        <dbReference type="ARBA" id="ARBA00038298"/>
    </source>
</evidence>
<comment type="subcellular location">
    <subcellularLocation>
        <location evidence="1">Membrane</location>
        <topology evidence="1">Multi-pass membrane protein</topology>
    </subcellularLocation>
</comment>
<comment type="similarity">
    <text evidence="9">Belongs to the DHHC palmitoyltransferase family. PFA5 subfamily.</text>
</comment>
<keyword evidence="5 11" id="KW-0472">Membrane</keyword>
<dbReference type="EMBL" id="MCFC01000105">
    <property type="protein sequence ID" value="ORY21741.1"/>
    <property type="molecule type" value="Genomic_DNA"/>
</dbReference>
<dbReference type="InterPro" id="IPR039859">
    <property type="entry name" value="PFA4/ZDH16/20/ERF2-like"/>
</dbReference>
<keyword evidence="6" id="KW-0564">Palmitate</keyword>
<evidence type="ECO:0000256" key="7">
    <source>
        <dbReference type="ARBA" id="ARBA00023288"/>
    </source>
</evidence>
<dbReference type="GO" id="GO:0005783">
    <property type="term" value="C:endoplasmic reticulum"/>
    <property type="evidence" value="ECO:0007669"/>
    <property type="project" value="TreeGrafter"/>
</dbReference>
<dbReference type="InterPro" id="IPR001594">
    <property type="entry name" value="Palmitoyltrfase_DHHC"/>
</dbReference>
<accession>A0A1Y2AGQ0</accession>
<evidence type="ECO:0000256" key="8">
    <source>
        <dbReference type="ARBA" id="ARBA00023315"/>
    </source>
</evidence>
<keyword evidence="3 11" id="KW-0812">Transmembrane</keyword>
<organism evidence="13 14">
    <name type="scientific">Naematelia encephala</name>
    <dbReference type="NCBI Taxonomy" id="71784"/>
    <lineage>
        <taxon>Eukaryota</taxon>
        <taxon>Fungi</taxon>
        <taxon>Dikarya</taxon>
        <taxon>Basidiomycota</taxon>
        <taxon>Agaricomycotina</taxon>
        <taxon>Tremellomycetes</taxon>
        <taxon>Tremellales</taxon>
        <taxon>Naemateliaceae</taxon>
        <taxon>Naematelia</taxon>
    </lineage>
</organism>
<feature type="transmembrane region" description="Helical" evidence="11">
    <location>
        <begin position="109"/>
        <end position="129"/>
    </location>
</feature>
<evidence type="ECO:0000256" key="11">
    <source>
        <dbReference type="RuleBase" id="RU079119"/>
    </source>
</evidence>
<keyword evidence="14" id="KW-1185">Reference proteome</keyword>
<evidence type="ECO:0000256" key="6">
    <source>
        <dbReference type="ARBA" id="ARBA00023139"/>
    </source>
</evidence>
<dbReference type="GO" id="GO:0019706">
    <property type="term" value="F:protein-cysteine S-palmitoyltransferase activity"/>
    <property type="evidence" value="ECO:0007669"/>
    <property type="project" value="UniProtKB-EC"/>
</dbReference>
<proteinExistence type="inferred from homology"/>
<dbReference type="EC" id="2.3.1.225" evidence="11"/>
<keyword evidence="8 11" id="KW-0012">Acyltransferase</keyword>
<dbReference type="PANTHER" id="PTHR22883:SF23">
    <property type="entry name" value="PALMITOYLTRANSFERASE ZDHHC6"/>
    <property type="match status" value="1"/>
</dbReference>
<evidence type="ECO:0000256" key="10">
    <source>
        <dbReference type="ARBA" id="ARBA00048048"/>
    </source>
</evidence>
<comment type="domain">
    <text evidence="11">The DHHC domain is required for palmitoyltransferase activity.</text>
</comment>
<dbReference type="GO" id="GO:0006612">
    <property type="term" value="P:protein targeting to membrane"/>
    <property type="evidence" value="ECO:0007669"/>
    <property type="project" value="TreeGrafter"/>
</dbReference>
<feature type="transmembrane region" description="Helical" evidence="11">
    <location>
        <begin position="297"/>
        <end position="318"/>
    </location>
</feature>
<dbReference type="PANTHER" id="PTHR22883">
    <property type="entry name" value="ZINC FINGER DHHC DOMAIN CONTAINING PROTEIN"/>
    <property type="match status" value="1"/>
</dbReference>
<feature type="transmembrane region" description="Helical" evidence="11">
    <location>
        <begin position="72"/>
        <end position="89"/>
    </location>
</feature>
<comment type="catalytic activity">
    <reaction evidence="10 11">
        <text>L-cysteinyl-[protein] + hexadecanoyl-CoA = S-hexadecanoyl-L-cysteinyl-[protein] + CoA</text>
        <dbReference type="Rhea" id="RHEA:36683"/>
        <dbReference type="Rhea" id="RHEA-COMP:10131"/>
        <dbReference type="Rhea" id="RHEA-COMP:11032"/>
        <dbReference type="ChEBI" id="CHEBI:29950"/>
        <dbReference type="ChEBI" id="CHEBI:57287"/>
        <dbReference type="ChEBI" id="CHEBI:57379"/>
        <dbReference type="ChEBI" id="CHEBI:74151"/>
        <dbReference type="EC" id="2.3.1.225"/>
    </reaction>
</comment>
<dbReference type="STRING" id="71784.A0A1Y2AGQ0"/>
<dbReference type="GO" id="GO:0005794">
    <property type="term" value="C:Golgi apparatus"/>
    <property type="evidence" value="ECO:0007669"/>
    <property type="project" value="TreeGrafter"/>
</dbReference>
<dbReference type="Proteomes" id="UP000193986">
    <property type="component" value="Unassembled WGS sequence"/>
</dbReference>
<dbReference type="OrthoDB" id="1436450at2759"/>
<dbReference type="Pfam" id="PF01529">
    <property type="entry name" value="DHHC"/>
    <property type="match status" value="1"/>
</dbReference>
<keyword evidence="2 11" id="KW-0808">Transferase</keyword>
<dbReference type="AlphaFoldDB" id="A0A1Y2AGQ0"/>
<evidence type="ECO:0000256" key="3">
    <source>
        <dbReference type="ARBA" id="ARBA00022692"/>
    </source>
</evidence>
<keyword evidence="7" id="KW-0449">Lipoprotein</keyword>
<name>A0A1Y2AGQ0_9TREE</name>
<evidence type="ECO:0000256" key="5">
    <source>
        <dbReference type="ARBA" id="ARBA00023136"/>
    </source>
</evidence>
<feature type="domain" description="Palmitoyltransferase DHHC" evidence="12">
    <location>
        <begin position="245"/>
        <end position="360"/>
    </location>
</feature>
<evidence type="ECO:0000313" key="13">
    <source>
        <dbReference type="EMBL" id="ORY21741.1"/>
    </source>
</evidence>
<evidence type="ECO:0000313" key="14">
    <source>
        <dbReference type="Proteomes" id="UP000193986"/>
    </source>
</evidence>
<evidence type="ECO:0000256" key="1">
    <source>
        <dbReference type="ARBA" id="ARBA00004141"/>
    </source>
</evidence>
<feature type="transmembrane region" description="Helical" evidence="11">
    <location>
        <begin position="324"/>
        <end position="350"/>
    </location>
</feature>
<evidence type="ECO:0000256" key="2">
    <source>
        <dbReference type="ARBA" id="ARBA00022679"/>
    </source>
</evidence>
<reference evidence="13 14" key="1">
    <citation type="submission" date="2016-07" db="EMBL/GenBank/DDBJ databases">
        <title>Pervasive Adenine N6-methylation of Active Genes in Fungi.</title>
        <authorList>
            <consortium name="DOE Joint Genome Institute"/>
            <person name="Mondo S.J."/>
            <person name="Dannebaum R.O."/>
            <person name="Kuo R.C."/>
            <person name="Labutti K."/>
            <person name="Haridas S."/>
            <person name="Kuo A."/>
            <person name="Salamov A."/>
            <person name="Ahrendt S.R."/>
            <person name="Lipzen A."/>
            <person name="Sullivan W."/>
            <person name="Andreopoulos W.B."/>
            <person name="Clum A."/>
            <person name="Lindquist E."/>
            <person name="Daum C."/>
            <person name="Ramamoorthy G.K."/>
            <person name="Gryganskyi A."/>
            <person name="Culley D."/>
            <person name="Magnuson J.K."/>
            <person name="James T.Y."/>
            <person name="O'Malley M.A."/>
            <person name="Stajich J.E."/>
            <person name="Spatafora J.W."/>
            <person name="Visel A."/>
            <person name="Grigoriev I.V."/>
        </authorList>
    </citation>
    <scope>NUCLEOTIDE SEQUENCE [LARGE SCALE GENOMIC DNA]</scope>
    <source>
        <strain evidence="13 14">68-887.2</strain>
    </source>
</reference>
<dbReference type="InParanoid" id="A0A1Y2AGQ0"/>
<evidence type="ECO:0000259" key="12">
    <source>
        <dbReference type="Pfam" id="PF01529"/>
    </source>
</evidence>
<protein>
    <recommendedName>
        <fullName evidence="11">Palmitoyltransferase</fullName>
        <ecNumber evidence="11">2.3.1.225</ecNumber>
    </recommendedName>
</protein>